<dbReference type="Proteomes" id="UP000537260">
    <property type="component" value="Unassembled WGS sequence"/>
</dbReference>
<evidence type="ECO:0000313" key="2">
    <source>
        <dbReference type="EMBL" id="NYJ21032.1"/>
    </source>
</evidence>
<dbReference type="Gene3D" id="3.40.630.30">
    <property type="match status" value="1"/>
</dbReference>
<evidence type="ECO:0000259" key="1">
    <source>
        <dbReference type="Pfam" id="PF13302"/>
    </source>
</evidence>
<organism evidence="2 3">
    <name type="scientific">Glaciibacter psychrotolerans</name>
    <dbReference type="NCBI Taxonomy" id="670054"/>
    <lineage>
        <taxon>Bacteria</taxon>
        <taxon>Bacillati</taxon>
        <taxon>Actinomycetota</taxon>
        <taxon>Actinomycetes</taxon>
        <taxon>Micrococcales</taxon>
        <taxon>Microbacteriaceae</taxon>
        <taxon>Glaciibacter</taxon>
    </lineage>
</organism>
<dbReference type="Pfam" id="PF13302">
    <property type="entry name" value="Acetyltransf_3"/>
    <property type="match status" value="1"/>
</dbReference>
<keyword evidence="3" id="KW-1185">Reference proteome</keyword>
<dbReference type="InterPro" id="IPR000182">
    <property type="entry name" value="GNAT_dom"/>
</dbReference>
<dbReference type="PANTHER" id="PTHR43610">
    <property type="entry name" value="BLL6696 PROTEIN"/>
    <property type="match status" value="1"/>
</dbReference>
<dbReference type="InterPro" id="IPR016181">
    <property type="entry name" value="Acyl_CoA_acyltransferase"/>
</dbReference>
<proteinExistence type="predicted"/>
<name>A0A7Z0EHI8_9MICO</name>
<protein>
    <submittedName>
        <fullName evidence="2">RimJ/RimL family protein N-acetyltransferase</fullName>
    </submittedName>
</protein>
<gene>
    <name evidence="2" type="ORF">HNR05_002823</name>
</gene>
<comment type="caution">
    <text evidence="2">The sequence shown here is derived from an EMBL/GenBank/DDBJ whole genome shotgun (WGS) entry which is preliminary data.</text>
</comment>
<dbReference type="RefSeq" id="WP_179579696.1">
    <property type="nucleotide sequence ID" value="NZ_JACCFM010000001.1"/>
</dbReference>
<dbReference type="GO" id="GO:0016747">
    <property type="term" value="F:acyltransferase activity, transferring groups other than amino-acyl groups"/>
    <property type="evidence" value="ECO:0007669"/>
    <property type="project" value="InterPro"/>
</dbReference>
<keyword evidence="2" id="KW-0808">Transferase</keyword>
<dbReference type="EMBL" id="JACCFM010000001">
    <property type="protein sequence ID" value="NYJ21032.1"/>
    <property type="molecule type" value="Genomic_DNA"/>
</dbReference>
<dbReference type="AlphaFoldDB" id="A0A7Z0EHI8"/>
<evidence type="ECO:0000313" key="3">
    <source>
        <dbReference type="Proteomes" id="UP000537260"/>
    </source>
</evidence>
<feature type="domain" description="N-acetyltransferase" evidence="1">
    <location>
        <begin position="13"/>
        <end position="147"/>
    </location>
</feature>
<accession>A0A7Z0EHI8</accession>
<sequence length="191" mass="20835">MIHDVELHGWGIGLVPLQVEHAAELATLIDAHLWAGMTTPFPRTAADYAQYARLQIDAPNMLAFAITDAATGELRGSTSFYDLSLQQGRVEIGSTWYARQFWGGNTNPAAKMLLFSHAFETLALTRVALRCDARNTRSARAILRLGATSEGVLRSHRLASDGTRGNTAYFSVLHAEWPAVKAGLAERLRGA</sequence>
<dbReference type="SUPFAM" id="SSF55729">
    <property type="entry name" value="Acyl-CoA N-acyltransferases (Nat)"/>
    <property type="match status" value="1"/>
</dbReference>
<dbReference type="PANTHER" id="PTHR43610:SF1">
    <property type="entry name" value="N-ACETYLTRANSFERASE DOMAIN-CONTAINING PROTEIN"/>
    <property type="match status" value="1"/>
</dbReference>
<reference evidence="2 3" key="1">
    <citation type="submission" date="2020-07" db="EMBL/GenBank/DDBJ databases">
        <title>Sequencing the genomes of 1000 actinobacteria strains.</title>
        <authorList>
            <person name="Klenk H.-P."/>
        </authorList>
    </citation>
    <scope>NUCLEOTIDE SEQUENCE [LARGE SCALE GENOMIC DNA]</scope>
    <source>
        <strain evidence="2 3">LI1</strain>
    </source>
</reference>